<evidence type="ECO:0008006" key="4">
    <source>
        <dbReference type="Google" id="ProtNLM"/>
    </source>
</evidence>
<dbReference type="GO" id="GO:0005634">
    <property type="term" value="C:nucleus"/>
    <property type="evidence" value="ECO:0007669"/>
    <property type="project" value="TreeGrafter"/>
</dbReference>
<feature type="region of interest" description="Disordered" evidence="1">
    <location>
        <begin position="1"/>
        <end position="36"/>
    </location>
</feature>
<comment type="caution">
    <text evidence="2">The sequence shown here is derived from an EMBL/GenBank/DDBJ whole genome shotgun (WGS) entry which is preliminary data.</text>
</comment>
<feature type="region of interest" description="Disordered" evidence="1">
    <location>
        <begin position="248"/>
        <end position="305"/>
    </location>
</feature>
<feature type="compositionally biased region" description="Basic residues" evidence="1">
    <location>
        <begin position="362"/>
        <end position="374"/>
    </location>
</feature>
<dbReference type="EMBL" id="CAJGYM010000018">
    <property type="protein sequence ID" value="CAD6190909.1"/>
    <property type="molecule type" value="Genomic_DNA"/>
</dbReference>
<feature type="compositionally biased region" description="Basic residues" evidence="1">
    <location>
        <begin position="1"/>
        <end position="15"/>
    </location>
</feature>
<sequence length="530" mass="59686">MVMVKRVRKVLKTKKKPTETQTEESTELPSVKSADVDDVSEGHKIFDMSDIPTPVITFALPNLSSSSESKRDVEKPEKTALKKKKKGPAASSSSEKRPMTAQALNNEIVCMRKVIKTAKGHLMGDLVRKKKAIDHKIAKMEISSVKKSEFDRKAQRLAEEIKEIKVVDKDTVSKFALLNKKKLNEFRIQGDTPVLERLMYKLACEDPVVKAVQKFREKYLQWESSTAFFLQRLGLQYSGKEEKKDVKREIIEKEQVEETAEKGSDDPEEDSEKESMHDSEEAEDGDLEEDCHISDIEICDSDEEVEAEAAEKRRALFLGLAGLKEDKSRPAPKAQSKKALESDEEEEIEKEPKKITVTSRPRNLKGTKAKKKKKEGIATKAPSSEPAKDEGPTIPSQAVVRRVNLSEGGFIAKETPDANVAHERKDSSDDEDEEAKSSFFVTKSVAATKRKEMREEKSKQKNEEVEVKRLRLSAPQNSNRRDGPATKKFGKGSSKQAQEEVHPSWAARMNQRKEQNVVPCGKKTIFADDD</sequence>
<accession>A0A8S1H530</accession>
<dbReference type="PANTHER" id="PTHR23325:SF1">
    <property type="entry name" value="SERUM RESPONSE FACTOR-BINDING PROTEIN 1"/>
    <property type="match status" value="1"/>
</dbReference>
<evidence type="ECO:0000256" key="1">
    <source>
        <dbReference type="SAM" id="MobiDB-lite"/>
    </source>
</evidence>
<keyword evidence="3" id="KW-1185">Reference proteome</keyword>
<dbReference type="AlphaFoldDB" id="A0A8S1H530"/>
<feature type="compositionally biased region" description="Basic and acidic residues" evidence="1">
    <location>
        <begin position="248"/>
        <end position="265"/>
    </location>
</feature>
<dbReference type="OrthoDB" id="3364872at2759"/>
<dbReference type="InterPro" id="IPR037393">
    <property type="entry name" value="Bud22/SRFB1"/>
</dbReference>
<dbReference type="GO" id="GO:0030686">
    <property type="term" value="C:90S preribosome"/>
    <property type="evidence" value="ECO:0007669"/>
    <property type="project" value="TreeGrafter"/>
</dbReference>
<dbReference type="PANTHER" id="PTHR23325">
    <property type="entry name" value="SERUM RESPONSE FACTOR-BINDING"/>
    <property type="match status" value="1"/>
</dbReference>
<feature type="compositionally biased region" description="Basic and acidic residues" evidence="1">
    <location>
        <begin position="449"/>
        <end position="469"/>
    </location>
</feature>
<gene>
    <name evidence="2" type="ORF">CAUJ_LOCUS6828</name>
</gene>
<dbReference type="Proteomes" id="UP000835052">
    <property type="component" value="Unassembled WGS sequence"/>
</dbReference>
<reference evidence="2" key="1">
    <citation type="submission" date="2020-10" db="EMBL/GenBank/DDBJ databases">
        <authorList>
            <person name="Kikuchi T."/>
        </authorList>
    </citation>
    <scope>NUCLEOTIDE SEQUENCE</scope>
    <source>
        <strain evidence="2">NKZ352</strain>
    </source>
</reference>
<organism evidence="2 3">
    <name type="scientific">Caenorhabditis auriculariae</name>
    <dbReference type="NCBI Taxonomy" id="2777116"/>
    <lineage>
        <taxon>Eukaryota</taxon>
        <taxon>Metazoa</taxon>
        <taxon>Ecdysozoa</taxon>
        <taxon>Nematoda</taxon>
        <taxon>Chromadorea</taxon>
        <taxon>Rhabditida</taxon>
        <taxon>Rhabditina</taxon>
        <taxon>Rhabditomorpha</taxon>
        <taxon>Rhabditoidea</taxon>
        <taxon>Rhabditidae</taxon>
        <taxon>Peloderinae</taxon>
        <taxon>Caenorhabditis</taxon>
    </lineage>
</organism>
<feature type="region of interest" description="Disordered" evidence="1">
    <location>
        <begin position="61"/>
        <end position="100"/>
    </location>
</feature>
<feature type="compositionally biased region" description="Acidic residues" evidence="1">
    <location>
        <begin position="280"/>
        <end position="289"/>
    </location>
</feature>
<proteinExistence type="predicted"/>
<dbReference type="GO" id="GO:0030490">
    <property type="term" value="P:maturation of SSU-rRNA"/>
    <property type="evidence" value="ECO:0007669"/>
    <property type="project" value="TreeGrafter"/>
</dbReference>
<evidence type="ECO:0000313" key="2">
    <source>
        <dbReference type="EMBL" id="CAD6190909.1"/>
    </source>
</evidence>
<protein>
    <recommendedName>
        <fullName evidence="4">SRF-dependent transcription regulation-associated protein</fullName>
    </recommendedName>
</protein>
<feature type="region of interest" description="Disordered" evidence="1">
    <location>
        <begin position="320"/>
        <end position="516"/>
    </location>
</feature>
<evidence type="ECO:0000313" key="3">
    <source>
        <dbReference type="Proteomes" id="UP000835052"/>
    </source>
</evidence>
<feature type="compositionally biased region" description="Basic and acidic residues" evidence="1">
    <location>
        <begin position="68"/>
        <end position="80"/>
    </location>
</feature>
<feature type="compositionally biased region" description="Basic and acidic residues" evidence="1">
    <location>
        <begin position="414"/>
        <end position="427"/>
    </location>
</feature>
<name>A0A8S1H530_9PELO</name>